<dbReference type="CDD" id="cd00009">
    <property type="entry name" value="AAA"/>
    <property type="match status" value="1"/>
</dbReference>
<comment type="similarity">
    <text evidence="2 11">Belongs to the ClpA/ClpB family.</text>
</comment>
<dbReference type="SMART" id="SM01086">
    <property type="entry name" value="ClpB_D2-small"/>
    <property type="match status" value="1"/>
</dbReference>
<evidence type="ECO:0000256" key="9">
    <source>
        <dbReference type="ARBA" id="ARBA00026057"/>
    </source>
</evidence>
<dbReference type="PROSITE" id="PS00871">
    <property type="entry name" value="CLPAB_2"/>
    <property type="match status" value="1"/>
</dbReference>
<dbReference type="Pfam" id="PF02861">
    <property type="entry name" value="Clp_N"/>
    <property type="match status" value="1"/>
</dbReference>
<dbReference type="Pfam" id="PF00004">
    <property type="entry name" value="AAA"/>
    <property type="match status" value="1"/>
</dbReference>
<gene>
    <name evidence="12 14" type="primary">clpB</name>
    <name evidence="14" type="ORF">IQ217_04465</name>
</gene>
<dbReference type="InterPro" id="IPR028299">
    <property type="entry name" value="ClpA/B_CS2"/>
</dbReference>
<comment type="caution">
    <text evidence="14">The sequence shown here is derived from an EMBL/GenBank/DDBJ whole genome shotgun (WGS) entry which is preliminary data.</text>
</comment>
<dbReference type="SUPFAM" id="SSF52540">
    <property type="entry name" value="P-loop containing nucleoside triphosphate hydrolases"/>
    <property type="match status" value="2"/>
</dbReference>
<accession>A0ABR9VP39</accession>
<dbReference type="InterPro" id="IPR036628">
    <property type="entry name" value="Clp_N_dom_sf"/>
</dbReference>
<dbReference type="InterPro" id="IPR018368">
    <property type="entry name" value="ClpA/B_CS1"/>
</dbReference>
<name>A0ABR9VP39_9SYNC</name>
<keyword evidence="7 12" id="KW-0175">Coiled coil</keyword>
<dbReference type="SMART" id="SM00382">
    <property type="entry name" value="AAA"/>
    <property type="match status" value="2"/>
</dbReference>
<dbReference type="InterPro" id="IPR041546">
    <property type="entry name" value="ClpA/ClpB_AAA_lid"/>
</dbReference>
<feature type="coiled-coil region" evidence="12">
    <location>
        <begin position="416"/>
        <end position="537"/>
    </location>
</feature>
<evidence type="ECO:0000256" key="3">
    <source>
        <dbReference type="ARBA" id="ARBA00022737"/>
    </source>
</evidence>
<dbReference type="Gene3D" id="3.40.50.300">
    <property type="entry name" value="P-loop containing nucleotide triphosphate hydrolases"/>
    <property type="match status" value="3"/>
</dbReference>
<dbReference type="PANTHER" id="PTHR11638:SF18">
    <property type="entry name" value="HEAT SHOCK PROTEIN 104"/>
    <property type="match status" value="1"/>
</dbReference>
<keyword evidence="12" id="KW-0963">Cytoplasm</keyword>
<evidence type="ECO:0000256" key="2">
    <source>
        <dbReference type="ARBA" id="ARBA00008675"/>
    </source>
</evidence>
<dbReference type="InterPro" id="IPR019489">
    <property type="entry name" value="Clp_ATPase_C"/>
</dbReference>
<reference evidence="14 15" key="1">
    <citation type="submission" date="2020-10" db="EMBL/GenBank/DDBJ databases">
        <authorList>
            <person name="Castelo-Branco R."/>
            <person name="Eusebio N."/>
            <person name="Adriana R."/>
            <person name="Vieira A."/>
            <person name="Brugerolle De Fraissinette N."/>
            <person name="Rezende De Castro R."/>
            <person name="Schneider M.P."/>
            <person name="Vasconcelos V."/>
            <person name="Leao P.N."/>
        </authorList>
    </citation>
    <scope>NUCLEOTIDE SEQUENCE [LARGE SCALE GENOMIC DNA]</scope>
    <source>
        <strain evidence="14 15">LEGE 00031</strain>
    </source>
</reference>
<dbReference type="PRINTS" id="PR00300">
    <property type="entry name" value="CLPPROTEASEA"/>
</dbReference>
<comment type="subunit">
    <text evidence="9">Homohexamer. The oligomerization is ATP-dependent.</text>
</comment>
<dbReference type="NCBIfam" id="TIGR03346">
    <property type="entry name" value="chaperone_ClpB"/>
    <property type="match status" value="1"/>
</dbReference>
<dbReference type="InterPro" id="IPR003593">
    <property type="entry name" value="AAA+_ATPase"/>
</dbReference>
<proteinExistence type="inferred from homology"/>
<evidence type="ECO:0000313" key="14">
    <source>
        <dbReference type="EMBL" id="MBE9253126.1"/>
    </source>
</evidence>
<dbReference type="InterPro" id="IPR003959">
    <property type="entry name" value="ATPase_AAA_core"/>
</dbReference>
<dbReference type="PROSITE" id="PS51903">
    <property type="entry name" value="CLP_R"/>
    <property type="match status" value="1"/>
</dbReference>
<evidence type="ECO:0000256" key="11">
    <source>
        <dbReference type="RuleBase" id="RU004432"/>
    </source>
</evidence>
<dbReference type="EMBL" id="JADEVV010000009">
    <property type="protein sequence ID" value="MBE9253126.1"/>
    <property type="molecule type" value="Genomic_DNA"/>
</dbReference>
<dbReference type="RefSeq" id="WP_194019064.1">
    <property type="nucleotide sequence ID" value="NZ_JADEVV010000009.1"/>
</dbReference>
<keyword evidence="4 11" id="KW-0547">Nucleotide-binding</keyword>
<dbReference type="Gene3D" id="1.10.8.60">
    <property type="match status" value="1"/>
</dbReference>
<dbReference type="SUPFAM" id="SSF81923">
    <property type="entry name" value="Double Clp-N motif"/>
    <property type="match status" value="1"/>
</dbReference>
<evidence type="ECO:0000256" key="5">
    <source>
        <dbReference type="ARBA" id="ARBA00022840"/>
    </source>
</evidence>
<dbReference type="Pfam" id="PF10431">
    <property type="entry name" value="ClpB_D2-small"/>
    <property type="match status" value="1"/>
</dbReference>
<protein>
    <recommendedName>
        <fullName evidence="12">Chaperone protein ClpB</fullName>
    </recommendedName>
</protein>
<comment type="subcellular location">
    <subcellularLocation>
        <location evidence="1 12">Cytoplasm</location>
    </subcellularLocation>
</comment>
<feature type="domain" description="Clp R" evidence="13">
    <location>
        <begin position="6"/>
        <end position="148"/>
    </location>
</feature>
<dbReference type="InterPro" id="IPR017730">
    <property type="entry name" value="Chaperonin_ClpB"/>
</dbReference>
<evidence type="ECO:0000313" key="15">
    <source>
        <dbReference type="Proteomes" id="UP000658720"/>
    </source>
</evidence>
<dbReference type="Gene3D" id="1.10.1780.10">
    <property type="entry name" value="Clp, N-terminal domain"/>
    <property type="match status" value="1"/>
</dbReference>
<dbReference type="CDD" id="cd19499">
    <property type="entry name" value="RecA-like_ClpB_Hsp104-like"/>
    <property type="match status" value="1"/>
</dbReference>
<evidence type="ECO:0000256" key="7">
    <source>
        <dbReference type="ARBA" id="ARBA00023054"/>
    </source>
</evidence>
<keyword evidence="3 10" id="KW-0677">Repeat</keyword>
<dbReference type="PROSITE" id="PS00870">
    <property type="entry name" value="CLPAB_1"/>
    <property type="match status" value="1"/>
</dbReference>
<dbReference type="InterPro" id="IPR001270">
    <property type="entry name" value="ClpA/B"/>
</dbReference>
<dbReference type="Pfam" id="PF17871">
    <property type="entry name" value="AAA_lid_9"/>
    <property type="match status" value="1"/>
</dbReference>
<evidence type="ECO:0000256" key="10">
    <source>
        <dbReference type="PROSITE-ProRule" id="PRU01251"/>
    </source>
</evidence>
<keyword evidence="6 12" id="KW-0346">Stress response</keyword>
<comment type="subunit">
    <text evidence="12">Homohexamer; The oligomerization is ATP-dependent.</text>
</comment>
<evidence type="ECO:0000256" key="6">
    <source>
        <dbReference type="ARBA" id="ARBA00023016"/>
    </source>
</evidence>
<dbReference type="Proteomes" id="UP000658720">
    <property type="component" value="Unassembled WGS sequence"/>
</dbReference>
<organism evidence="14 15">
    <name type="scientific">Synechocystis salina LEGE 00031</name>
    <dbReference type="NCBI Taxonomy" id="1828736"/>
    <lineage>
        <taxon>Bacteria</taxon>
        <taxon>Bacillati</taxon>
        <taxon>Cyanobacteriota</taxon>
        <taxon>Cyanophyceae</taxon>
        <taxon>Synechococcales</taxon>
        <taxon>Merismopediaceae</taxon>
        <taxon>Synechocystis</taxon>
    </lineage>
</organism>
<dbReference type="Pfam" id="PF07724">
    <property type="entry name" value="AAA_2"/>
    <property type="match status" value="1"/>
</dbReference>
<keyword evidence="8 11" id="KW-0143">Chaperone</keyword>
<keyword evidence="5 11" id="KW-0067">ATP-binding</keyword>
<evidence type="ECO:0000256" key="12">
    <source>
        <dbReference type="RuleBase" id="RU362034"/>
    </source>
</evidence>
<evidence type="ECO:0000256" key="4">
    <source>
        <dbReference type="ARBA" id="ARBA00022741"/>
    </source>
</evidence>
<evidence type="ECO:0000256" key="8">
    <source>
        <dbReference type="ARBA" id="ARBA00023186"/>
    </source>
</evidence>
<comment type="function">
    <text evidence="12">Part of a stress-induced multi-chaperone system, it is involved in the recovery of the cell from heat-induced damage, in cooperation with DnaK, DnaJ and GrpE.</text>
</comment>
<keyword evidence="15" id="KW-1185">Reference proteome</keyword>
<dbReference type="PANTHER" id="PTHR11638">
    <property type="entry name" value="ATP-DEPENDENT CLP PROTEASE"/>
    <property type="match status" value="1"/>
</dbReference>
<evidence type="ECO:0000256" key="1">
    <source>
        <dbReference type="ARBA" id="ARBA00004496"/>
    </source>
</evidence>
<dbReference type="InterPro" id="IPR027417">
    <property type="entry name" value="P-loop_NTPase"/>
</dbReference>
<dbReference type="InterPro" id="IPR004176">
    <property type="entry name" value="Clp_R_N"/>
</dbReference>
<sequence length="898" mass="101555">MQPTDPTKFTEQAWDAIVKSQEVARRYKNTNLEVEHILLALLEQDKGLAARIFQRAAVDGEGLRQQLEVFTNRQPKQAYVEQLYLGRSLDVMLDRADAARSSWEDKFISVEHLLVGFAEDDRVGRKTLRTFNLDPQDLELAIKAIRGSQKVTEPNQEERYEALDKYGRDLTEQARQGKLDPVIGRDEEIRRVIQVLSRRSKNNPVLIGEPGVGKTAIAEGLAQRIINGDVPESLKNRQLISLDMGSLIAGAKYRGEFEERLRSVMKEVTNSDGQIILFIDEVHTVVGAGGREGSGSMDAGNLLKPMLARGELRCIGATTLDEYRKNIEKDPALERRFQQVYVKQPSVDDTISILRGLKEKYEVHHGVKITDSALVAAATLSHRYIQDRFLPDKAIDLVDEAAARLKMEITSKPVELEDIDRRLMQLQMEKVSLEGEEKRPGLGADKSSKERLEKIQQEITELEGQQQELSGQWLSEKQMLEEINTLKEKEQELRLQVEKAERATDWEKAAKIKYGELEVLQHDIEEKESKLLEIQGSGNTLLREQVTEADIAEIVAGWTGIPMNRLMETERQKLLQLEGHLHQRVIGQTEAVAAVSAAIRRARAGMKDPSRPIGSFLFMGPTGVGKTELARALAGFLFDSEEAMVRIDMSEYMEKHAVSRLIGAPPGYVGYEEGGQLSEAVRRRPYSVVLLDEVEKAHLDVFNILLQVLDDGRITDSQGRVVDFRNTIIVMTSNIGSDHILSLSADDADYDKMQKQVLQSLRKHFRPEFLNRIDDLIIFHTLKREQLRRIVVLQIKRIERLLDEQKITLFLSDAALDHIVNVGYDPTYGARPLKRAIQRQLENPIATKILENVFVAGDKILIDCVDNQLVFDKETEPETVSQEPEEIVPVAEVEVLSP</sequence>
<dbReference type="InterPro" id="IPR050130">
    <property type="entry name" value="ClpA_ClpB"/>
</dbReference>
<evidence type="ECO:0000259" key="13">
    <source>
        <dbReference type="PROSITE" id="PS51903"/>
    </source>
</evidence>